<sequence>MFKPILSACLLALLLTACNDEPLLKGLDQQQANEVIATLQRNNIQAGKADKGKTGYSVSVRKADIPAAVDLLKAHDLPSQPRMEISRLFPSDSLVSSPRAEKARLYSAIEQRLEQSLQTMDGVVSDRVHVSYDIDSGDTGRAPAPMHISALVTYQSDVDPILMINDIKRFLKNSFNQVDYDNISVVLSKQAPLQHYAPVDIQVDGSGHLTKFASGAGVALVVAVAGLAWYRRRAKAAPAQRMTSHENDRAA</sequence>
<keyword evidence="9 10" id="KW-0449">Lipoprotein</keyword>
<feature type="chain" id="PRO_5033100282" description="Lipoprotein" evidence="10">
    <location>
        <begin position="20"/>
        <end position="251"/>
    </location>
</feature>
<dbReference type="PANTHER" id="PTHR30046:SF3">
    <property type="entry name" value="SECRETION SYSTEM APPARATUS LIPOPROTEIN SSAJ"/>
    <property type="match status" value="1"/>
</dbReference>
<dbReference type="Gene3D" id="3.30.300.30">
    <property type="match status" value="1"/>
</dbReference>
<dbReference type="NCBIfam" id="NF011852">
    <property type="entry name" value="PRK15324.1"/>
    <property type="match status" value="1"/>
</dbReference>
<evidence type="ECO:0000256" key="6">
    <source>
        <dbReference type="ARBA" id="ARBA00023136"/>
    </source>
</evidence>
<keyword evidence="10" id="KW-0812">Transmembrane</keyword>
<gene>
    <name evidence="12" type="ORF">GRH90_01825</name>
</gene>
<feature type="transmembrane region" description="Helical" evidence="10">
    <location>
        <begin position="212"/>
        <end position="230"/>
    </location>
</feature>
<evidence type="ECO:0000256" key="10">
    <source>
        <dbReference type="RuleBase" id="RU364102"/>
    </source>
</evidence>
<proteinExistence type="inferred from homology"/>
<dbReference type="InterPro" id="IPR006182">
    <property type="entry name" value="FliF_N_dom"/>
</dbReference>
<keyword evidence="10" id="KW-1133">Transmembrane helix</keyword>
<dbReference type="GO" id="GO:0009306">
    <property type="term" value="P:protein secretion"/>
    <property type="evidence" value="ECO:0007669"/>
    <property type="project" value="InterPro"/>
</dbReference>
<dbReference type="InterPro" id="IPR045851">
    <property type="entry name" value="AMP-bd_C_sf"/>
</dbReference>
<comment type="caution">
    <text evidence="12">The sequence shown here is derived from an EMBL/GenBank/DDBJ whole genome shotgun (WGS) entry which is preliminary data.</text>
</comment>
<dbReference type="PROSITE" id="PS51257">
    <property type="entry name" value="PROKAR_LIPOPROTEIN"/>
    <property type="match status" value="1"/>
</dbReference>
<dbReference type="GO" id="GO:0009279">
    <property type="term" value="C:cell outer membrane"/>
    <property type="evidence" value="ECO:0007669"/>
    <property type="project" value="UniProtKB-SubCell"/>
</dbReference>
<accession>A0A845SEJ4</accession>
<keyword evidence="3" id="KW-0813">Transport</keyword>
<dbReference type="InterPro" id="IPR003282">
    <property type="entry name" value="T3SS_SctJ"/>
</dbReference>
<evidence type="ECO:0000256" key="4">
    <source>
        <dbReference type="ARBA" id="ARBA00022729"/>
    </source>
</evidence>
<feature type="domain" description="Flagellar M-ring N-terminal" evidence="11">
    <location>
        <begin position="18"/>
        <end position="191"/>
    </location>
</feature>
<keyword evidence="7 10" id="KW-0564">Palmitate</keyword>
<evidence type="ECO:0000256" key="1">
    <source>
        <dbReference type="ARBA" id="ARBA00004459"/>
    </source>
</evidence>
<protein>
    <recommendedName>
        <fullName evidence="10">Lipoprotein</fullName>
    </recommendedName>
</protein>
<reference evidence="12 13" key="2">
    <citation type="submission" date="2020-02" db="EMBL/GenBank/DDBJ databases">
        <title>The new genus of Enterobacteriales.</title>
        <authorList>
            <person name="Kim I.S."/>
        </authorList>
    </citation>
    <scope>NUCLEOTIDE SEQUENCE [LARGE SCALE GENOMIC DNA]</scope>
    <source>
        <strain evidence="12 13">SAP-6</strain>
    </source>
</reference>
<comment type="similarity">
    <text evidence="2 10">Belongs to the YscJ lipoprotein family.</text>
</comment>
<keyword evidence="8 10" id="KW-0998">Cell outer membrane</keyword>
<evidence type="ECO:0000256" key="8">
    <source>
        <dbReference type="ARBA" id="ARBA00023237"/>
    </source>
</evidence>
<evidence type="ECO:0000256" key="9">
    <source>
        <dbReference type="ARBA" id="ARBA00023288"/>
    </source>
</evidence>
<dbReference type="PRINTS" id="PR01338">
    <property type="entry name" value="TYPE3OMKPROT"/>
</dbReference>
<dbReference type="Pfam" id="PF01514">
    <property type="entry name" value="YscJ_FliF"/>
    <property type="match status" value="1"/>
</dbReference>
<evidence type="ECO:0000256" key="2">
    <source>
        <dbReference type="ARBA" id="ARBA00009509"/>
    </source>
</evidence>
<dbReference type="Gene3D" id="3.30.70.1530">
    <property type="entry name" value="Hypothetical protein rpa1041"/>
    <property type="match status" value="1"/>
</dbReference>
<evidence type="ECO:0000313" key="13">
    <source>
        <dbReference type="Proteomes" id="UP000461443"/>
    </source>
</evidence>
<dbReference type="NCBIfam" id="TIGR02544">
    <property type="entry name" value="III_secr_YscJ"/>
    <property type="match status" value="1"/>
</dbReference>
<keyword evidence="6 10" id="KW-0472">Membrane</keyword>
<evidence type="ECO:0000256" key="7">
    <source>
        <dbReference type="ARBA" id="ARBA00023139"/>
    </source>
</evidence>
<dbReference type="InterPro" id="IPR043427">
    <property type="entry name" value="YscJ/FliF"/>
</dbReference>
<evidence type="ECO:0000259" key="11">
    <source>
        <dbReference type="Pfam" id="PF01514"/>
    </source>
</evidence>
<dbReference type="EMBL" id="WUBS01000001">
    <property type="protein sequence ID" value="NDL61506.1"/>
    <property type="molecule type" value="Genomic_DNA"/>
</dbReference>
<evidence type="ECO:0000256" key="3">
    <source>
        <dbReference type="ARBA" id="ARBA00022448"/>
    </source>
</evidence>
<feature type="signal peptide" evidence="10">
    <location>
        <begin position="1"/>
        <end position="19"/>
    </location>
</feature>
<comment type="subcellular location">
    <subcellularLocation>
        <location evidence="1">Cell outer membrane</location>
        <topology evidence="1">Lipid-anchor</topology>
    </subcellularLocation>
</comment>
<name>A0A845SEJ4_9GAMM</name>
<dbReference type="AlphaFoldDB" id="A0A845SEJ4"/>
<keyword evidence="4 10" id="KW-0732">Signal</keyword>
<keyword evidence="5" id="KW-0653">Protein transport</keyword>
<evidence type="ECO:0000313" key="12">
    <source>
        <dbReference type="EMBL" id="NDL61506.1"/>
    </source>
</evidence>
<dbReference type="Proteomes" id="UP000461443">
    <property type="component" value="Unassembled WGS sequence"/>
</dbReference>
<reference evidence="12 13" key="1">
    <citation type="submission" date="2019-12" db="EMBL/GenBank/DDBJ databases">
        <authorList>
            <person name="Lee S.D."/>
        </authorList>
    </citation>
    <scope>NUCLEOTIDE SEQUENCE [LARGE SCALE GENOMIC DNA]</scope>
    <source>
        <strain evidence="12 13">SAP-6</strain>
    </source>
</reference>
<organism evidence="12 13">
    <name type="scientific">Acerihabitans arboris</name>
    <dbReference type="NCBI Taxonomy" id="2691583"/>
    <lineage>
        <taxon>Bacteria</taxon>
        <taxon>Pseudomonadati</taxon>
        <taxon>Pseudomonadota</taxon>
        <taxon>Gammaproteobacteria</taxon>
        <taxon>Enterobacterales</taxon>
        <taxon>Pectobacteriaceae</taxon>
        <taxon>Acerihabitans</taxon>
    </lineage>
</organism>
<evidence type="ECO:0000256" key="5">
    <source>
        <dbReference type="ARBA" id="ARBA00022927"/>
    </source>
</evidence>
<keyword evidence="13" id="KW-1185">Reference proteome</keyword>
<dbReference type="PANTHER" id="PTHR30046">
    <property type="entry name" value="FLAGELLAR M-RING PROTEIN"/>
    <property type="match status" value="1"/>
</dbReference>